<dbReference type="HAMAP" id="MF_00632">
    <property type="entry name" value="UPF0234"/>
    <property type="match status" value="1"/>
</dbReference>
<evidence type="ECO:0000256" key="2">
    <source>
        <dbReference type="ARBA" id="ARBA00093450"/>
    </source>
</evidence>
<gene>
    <name evidence="4" type="ORF">ATW55_07195</name>
</gene>
<keyword evidence="1 3" id="KW-0547">Nucleotide-binding</keyword>
<dbReference type="OrthoDB" id="9801447at2"/>
<evidence type="ECO:0000256" key="3">
    <source>
        <dbReference type="HAMAP-Rule" id="MF_00632"/>
    </source>
</evidence>
<dbReference type="Gene3D" id="3.30.70.860">
    <property type="match status" value="1"/>
</dbReference>
<dbReference type="InterPro" id="IPR035570">
    <property type="entry name" value="UPF0234_N"/>
</dbReference>
<comment type="similarity">
    <text evidence="2 3">Belongs to the YajQ family.</text>
</comment>
<name>A0A101XSZ7_9BACL</name>
<dbReference type="NCBIfam" id="NF003819">
    <property type="entry name" value="PRK05412.1"/>
    <property type="match status" value="1"/>
</dbReference>
<dbReference type="CDD" id="cd11740">
    <property type="entry name" value="YajQ_like"/>
    <property type="match status" value="1"/>
</dbReference>
<dbReference type="RefSeq" id="WP_067711938.1">
    <property type="nucleotide sequence ID" value="NZ_LPVJ01000007.1"/>
</dbReference>
<accession>A0A101XSZ7</accession>
<dbReference type="SUPFAM" id="SSF89963">
    <property type="entry name" value="YajQ-like"/>
    <property type="match status" value="2"/>
</dbReference>
<dbReference type="GO" id="GO:0000166">
    <property type="term" value="F:nucleotide binding"/>
    <property type="evidence" value="ECO:0007669"/>
    <property type="project" value="UniProtKB-UniRule"/>
</dbReference>
<dbReference type="Pfam" id="PF04461">
    <property type="entry name" value="YajQ"/>
    <property type="match status" value="1"/>
</dbReference>
<dbReference type="InterPro" id="IPR036183">
    <property type="entry name" value="YajQ-like_sf"/>
</dbReference>
<reference evidence="4 5" key="1">
    <citation type="submission" date="2015-12" db="EMBL/GenBank/DDBJ databases">
        <title>Draft genome sequence of Acidibacillus ferrooxidans ITV001, isolated from a chalcopyrite acid mine drainage site in Brazil.</title>
        <authorList>
            <person name="Dall'Agnol H."/>
            <person name="Nancucheo I."/>
            <person name="Johnson B."/>
            <person name="Oliveira R."/>
            <person name="Leite L."/>
            <person name="Pylro V."/>
            <person name="Nunes G.L."/>
            <person name="Tzotzos G."/>
            <person name="Fernandes G.R."/>
            <person name="Dutra J."/>
            <person name="Orellana S.C."/>
            <person name="Oliveira G."/>
        </authorList>
    </citation>
    <scope>NUCLEOTIDE SEQUENCE [LARGE SCALE GENOMIC DNA]</scope>
    <source>
        <strain evidence="5">ITV01</strain>
    </source>
</reference>
<evidence type="ECO:0000313" key="5">
    <source>
        <dbReference type="Proteomes" id="UP000053557"/>
    </source>
</evidence>
<comment type="function">
    <text evidence="3">Nucleotide-binding protein.</text>
</comment>
<comment type="caution">
    <text evidence="4">The sequence shown here is derived from an EMBL/GenBank/DDBJ whole genome shotgun (WGS) entry which is preliminary data.</text>
</comment>
<protein>
    <recommendedName>
        <fullName evidence="3">Nucleotide-binding protein ATW55_07195</fullName>
    </recommendedName>
</protein>
<dbReference type="InterPro" id="IPR035571">
    <property type="entry name" value="UPF0234-like_C"/>
</dbReference>
<dbReference type="AlphaFoldDB" id="A0A101XSZ7"/>
<dbReference type="PANTHER" id="PTHR30476:SF0">
    <property type="entry name" value="UPF0234 PROTEIN YAJQ"/>
    <property type="match status" value="1"/>
</dbReference>
<dbReference type="GO" id="GO:0005829">
    <property type="term" value="C:cytosol"/>
    <property type="evidence" value="ECO:0007669"/>
    <property type="project" value="TreeGrafter"/>
</dbReference>
<keyword evidence="5" id="KW-1185">Reference proteome</keyword>
<evidence type="ECO:0000256" key="1">
    <source>
        <dbReference type="ARBA" id="ARBA00022741"/>
    </source>
</evidence>
<dbReference type="PANTHER" id="PTHR30476">
    <property type="entry name" value="UPF0234 PROTEIN YAJQ"/>
    <property type="match status" value="1"/>
</dbReference>
<organism evidence="4 5">
    <name type="scientific">Ferroacidibacillus organovorans</name>
    <dbReference type="NCBI Taxonomy" id="1765683"/>
    <lineage>
        <taxon>Bacteria</taxon>
        <taxon>Bacillati</taxon>
        <taxon>Bacillota</taxon>
        <taxon>Bacilli</taxon>
        <taxon>Bacillales</taxon>
        <taxon>Alicyclobacillaceae</taxon>
        <taxon>Ferroacidibacillus</taxon>
    </lineage>
</organism>
<dbReference type="InterPro" id="IPR007551">
    <property type="entry name" value="YajQ/Smlt4090-like"/>
</dbReference>
<evidence type="ECO:0000313" key="4">
    <source>
        <dbReference type="EMBL" id="KUO97003.1"/>
    </source>
</evidence>
<dbReference type="Gene3D" id="3.30.70.990">
    <property type="entry name" value="YajQ-like, domain 2"/>
    <property type="match status" value="1"/>
</dbReference>
<dbReference type="EMBL" id="LPVJ01000007">
    <property type="protein sequence ID" value="KUO97003.1"/>
    <property type="molecule type" value="Genomic_DNA"/>
</dbReference>
<proteinExistence type="inferred from homology"/>
<dbReference type="Proteomes" id="UP000053557">
    <property type="component" value="Unassembled WGS sequence"/>
</dbReference>
<sequence>MAKESSFDVVSKPDMQEVANAVNQSEKELETRFDFKGSKSSIAQRETEIVVTSDDEYKLSLVLDIIRSKLIKRGVSLKFLEYGKLEPAAGGTVRQVVTVKSGIDSDVAKQIVKLIKDSKIKVTASIQGDQVRVTGKDKDDLQAVIALLRKQDLSVELQFTNYR</sequence>